<dbReference type="GO" id="GO:0004560">
    <property type="term" value="F:alpha-L-fucosidase activity"/>
    <property type="evidence" value="ECO:0007669"/>
    <property type="project" value="InterPro"/>
</dbReference>
<dbReference type="InterPro" id="IPR027414">
    <property type="entry name" value="GH95_N_dom"/>
</dbReference>
<dbReference type="PIRSF" id="PIRSF007663">
    <property type="entry name" value="UCP007663"/>
    <property type="match status" value="1"/>
</dbReference>
<dbReference type="PANTHER" id="PTHR31084">
    <property type="entry name" value="ALPHA-L-FUCOSIDASE 2"/>
    <property type="match status" value="1"/>
</dbReference>
<dbReference type="PANTHER" id="PTHR31084:SF0">
    <property type="entry name" value="ALPHA-L-FUCOSIDASE 2"/>
    <property type="match status" value="1"/>
</dbReference>
<feature type="domain" description="Glycosyl hydrolase family 95 N-terminal" evidence="1">
    <location>
        <begin position="5"/>
        <end position="243"/>
    </location>
</feature>
<evidence type="ECO:0000313" key="5">
    <source>
        <dbReference type="Proteomes" id="UP000240883"/>
    </source>
</evidence>
<protein>
    <submittedName>
        <fullName evidence="4">Uncharacterized protein</fullName>
    </submittedName>
</protein>
<name>A0A2T2NYX0_CORCC</name>
<dbReference type="InterPro" id="IPR016518">
    <property type="entry name" value="Alpha-L-fucosidase"/>
</dbReference>
<dbReference type="InterPro" id="IPR012341">
    <property type="entry name" value="6hp_glycosidase-like_sf"/>
</dbReference>
<dbReference type="STRING" id="1448308.A0A2T2NYX0"/>
<keyword evidence="5" id="KW-1185">Reference proteome</keyword>
<dbReference type="Proteomes" id="UP000240883">
    <property type="component" value="Unassembled WGS sequence"/>
</dbReference>
<evidence type="ECO:0000259" key="2">
    <source>
        <dbReference type="Pfam" id="PF21307"/>
    </source>
</evidence>
<dbReference type="Pfam" id="PF21307">
    <property type="entry name" value="Glyco_hydro_95_C"/>
    <property type="match status" value="1"/>
</dbReference>
<proteinExistence type="predicted"/>
<evidence type="ECO:0000259" key="3">
    <source>
        <dbReference type="Pfam" id="PF22124"/>
    </source>
</evidence>
<dbReference type="AlphaFoldDB" id="A0A2T2NYX0"/>
<dbReference type="Pfam" id="PF14498">
    <property type="entry name" value="Glyco_hyd_65N_2"/>
    <property type="match status" value="1"/>
</dbReference>
<dbReference type="Pfam" id="PF22124">
    <property type="entry name" value="Glyco_hydro_95_cat"/>
    <property type="match status" value="1"/>
</dbReference>
<sequence>MDTRLWYKEPAELWTDALPIGNGRIGAMIFGDPLEERMQVNEESVYSGNLRDRVNQDSQATVLEVRQLLAQGEIGKAEQLASLGMTGTPETCRHYETLGEMELYFDGTENYDEDSYERWLDLGSALAGVRFKVGETQYEREMFASAPDDIIVHRLTVEGDQKLSFQVRVHRPFGGGNSASERDFNENGMAYMVGATSGFDPIGFAAGLAVESDGNVRTLGQFLVVENATEAVVYFAATTTYRHEDTLGAVDDTIQKAMQYSYDDLLQRHIDDYTPLFNASTLQLDSPDLEAAELPTNERLNATQKGADDPGLVSLQFNYGRYMLIASSREGTLPANLQGIWCEDFESAWGSKYTTNINLQMNYWPAEVTNIGSIHSPLFDLIELMRRDGTNTARKMYNASGWMAHHNTDLWGDTAPEDRYLPATYWTLSSGWLVTHILEHYWYTSDEDFLISKLGTLSEAIQFYLDTLQPYTFNGTEYLVTTPSVSPENTYELEDGESYRFAIAPTCDVQILNELFTGFLRAVSSIGNASVEPTFLDEIKRTQDKLPPYRISKRYPGLLQEWMEDYVQAQPDHRHVSHLYALYPGTQIPPPGAPGHNEELWNAAGATLEYRLSHGGAGTGWSRAWTINWYARLLNGTALAENIYQFFNSSVYPNLFDAHPPFQADGNWGFTSGVAEALIQSHVIDDKGTREVVLFPALPGQWQSGKVTGLVARGGFVFDLEWDNGNLSHMRLHSRLGGPVVIRYDGAFPTDQERVNLTMSKDSPNVTGTSHGYIKVDTEPGDFQNFHFVW</sequence>
<evidence type="ECO:0000313" key="4">
    <source>
        <dbReference type="EMBL" id="PSN70559.1"/>
    </source>
</evidence>
<dbReference type="InterPro" id="IPR054363">
    <property type="entry name" value="GH95_cat"/>
</dbReference>
<evidence type="ECO:0000259" key="1">
    <source>
        <dbReference type="Pfam" id="PF14498"/>
    </source>
</evidence>
<accession>A0A2T2NYX0</accession>
<gene>
    <name evidence="4" type="ORF">BS50DRAFT_548732</name>
</gene>
<dbReference type="InterPro" id="IPR049053">
    <property type="entry name" value="AFCA-like_C"/>
</dbReference>
<dbReference type="Gene3D" id="1.50.10.10">
    <property type="match status" value="1"/>
</dbReference>
<reference evidence="4 5" key="1">
    <citation type="journal article" date="2018" name="Front. Microbiol.">
        <title>Genome-Wide Analysis of Corynespora cassiicola Leaf Fall Disease Putative Effectors.</title>
        <authorList>
            <person name="Lopez D."/>
            <person name="Ribeiro S."/>
            <person name="Label P."/>
            <person name="Fumanal B."/>
            <person name="Venisse J.S."/>
            <person name="Kohler A."/>
            <person name="de Oliveira R.R."/>
            <person name="Labutti K."/>
            <person name="Lipzen A."/>
            <person name="Lail K."/>
            <person name="Bauer D."/>
            <person name="Ohm R.A."/>
            <person name="Barry K.W."/>
            <person name="Spatafora J."/>
            <person name="Grigoriev I.V."/>
            <person name="Martin F.M."/>
            <person name="Pujade-Renaud V."/>
        </authorList>
    </citation>
    <scope>NUCLEOTIDE SEQUENCE [LARGE SCALE GENOMIC DNA]</scope>
    <source>
        <strain evidence="4 5">Philippines</strain>
    </source>
</reference>
<dbReference type="EMBL" id="KZ678132">
    <property type="protein sequence ID" value="PSN70559.1"/>
    <property type="molecule type" value="Genomic_DNA"/>
</dbReference>
<feature type="domain" description="Glycosyl hydrolase family 95 catalytic" evidence="3">
    <location>
        <begin position="261"/>
        <end position="678"/>
    </location>
</feature>
<dbReference type="SUPFAM" id="SSF48208">
    <property type="entry name" value="Six-hairpin glycosidases"/>
    <property type="match status" value="1"/>
</dbReference>
<dbReference type="GO" id="GO:0005975">
    <property type="term" value="P:carbohydrate metabolic process"/>
    <property type="evidence" value="ECO:0007669"/>
    <property type="project" value="InterPro"/>
</dbReference>
<feature type="domain" description="Alpha fucosidase A-like C-terminal" evidence="2">
    <location>
        <begin position="690"/>
        <end position="767"/>
    </location>
</feature>
<dbReference type="OrthoDB" id="2848340at2759"/>
<dbReference type="InterPro" id="IPR008928">
    <property type="entry name" value="6-hairpin_glycosidase_sf"/>
</dbReference>
<organism evidence="4 5">
    <name type="scientific">Corynespora cassiicola Philippines</name>
    <dbReference type="NCBI Taxonomy" id="1448308"/>
    <lineage>
        <taxon>Eukaryota</taxon>
        <taxon>Fungi</taxon>
        <taxon>Dikarya</taxon>
        <taxon>Ascomycota</taxon>
        <taxon>Pezizomycotina</taxon>
        <taxon>Dothideomycetes</taxon>
        <taxon>Pleosporomycetidae</taxon>
        <taxon>Pleosporales</taxon>
        <taxon>Corynesporascaceae</taxon>
        <taxon>Corynespora</taxon>
    </lineage>
</organism>